<comment type="caution">
    <text evidence="3">The sequence shown here is derived from an EMBL/GenBank/DDBJ whole genome shotgun (WGS) entry which is preliminary data.</text>
</comment>
<dbReference type="EMBL" id="QFQZ01000034">
    <property type="protein sequence ID" value="PZR33940.1"/>
    <property type="molecule type" value="Genomic_DNA"/>
</dbReference>
<dbReference type="RefSeq" id="WP_304278028.1">
    <property type="nucleotide sequence ID" value="NZ_QFQZ01000034.1"/>
</dbReference>
<dbReference type="SUPFAM" id="SSF53474">
    <property type="entry name" value="alpha/beta-Hydrolases"/>
    <property type="match status" value="1"/>
</dbReference>
<evidence type="ECO:0000259" key="2">
    <source>
        <dbReference type="Pfam" id="PF01764"/>
    </source>
</evidence>
<dbReference type="Proteomes" id="UP000249393">
    <property type="component" value="Unassembled WGS sequence"/>
</dbReference>
<dbReference type="PANTHER" id="PTHR45856">
    <property type="entry name" value="ALPHA/BETA-HYDROLASES SUPERFAMILY PROTEIN"/>
    <property type="match status" value="1"/>
</dbReference>
<evidence type="ECO:0000256" key="1">
    <source>
        <dbReference type="SAM" id="MobiDB-lite"/>
    </source>
</evidence>
<dbReference type="InterPro" id="IPR002921">
    <property type="entry name" value="Fungal_lipase-type"/>
</dbReference>
<feature type="compositionally biased region" description="Basic residues" evidence="1">
    <location>
        <begin position="1"/>
        <end position="15"/>
    </location>
</feature>
<sequence length="337" mass="36355">MAVRARKAGVAKAPRKSGASDGPADEAEVRDLQARFDAVVAEAKTLAERLTPITDAMVVAAPTWRAAYSDRTCALMASLCAIAYDNFEDPTGVSLGTMRARLKKGGFDLVATYATSIGTQAYLATSDQMTVLAFRGTQDFADWEVNLAAGRQPLRAGDDTVCVHEGFLKAFRSVEDAIAKDLAGPRVPPDKGLYITGHSLGGALAQIASAAFERDILAACYTFGSPRVGQRSFDAEVKCPHYRLVNGRDIVPAVPPPYLGYQHSGDVRVLGRLGEPPKRYDRTPFLLGLWLGVFSVLWPITRRFPLIDDHMIGLYRQKLIAAANLRAPGWTDAGEGA</sequence>
<dbReference type="Gene3D" id="3.40.50.1820">
    <property type="entry name" value="alpha/beta hydrolase"/>
    <property type="match status" value="1"/>
</dbReference>
<evidence type="ECO:0000313" key="4">
    <source>
        <dbReference type="Proteomes" id="UP000249393"/>
    </source>
</evidence>
<dbReference type="InterPro" id="IPR051218">
    <property type="entry name" value="Sec_MonoDiacylglyc_Lipase"/>
</dbReference>
<name>A0A2W5V241_9CAUL</name>
<feature type="domain" description="Fungal lipase-type" evidence="2">
    <location>
        <begin position="131"/>
        <end position="257"/>
    </location>
</feature>
<dbReference type="CDD" id="cd00519">
    <property type="entry name" value="Lipase_3"/>
    <property type="match status" value="1"/>
</dbReference>
<accession>A0A2W5V241</accession>
<reference evidence="3 4" key="1">
    <citation type="submission" date="2017-08" db="EMBL/GenBank/DDBJ databases">
        <title>Infants hospitalized years apart are colonized by the same room-sourced microbial strains.</title>
        <authorList>
            <person name="Brooks B."/>
            <person name="Olm M.R."/>
            <person name="Firek B.A."/>
            <person name="Baker R."/>
            <person name="Thomas B.C."/>
            <person name="Morowitz M.J."/>
            <person name="Banfield J.F."/>
        </authorList>
    </citation>
    <scope>NUCLEOTIDE SEQUENCE [LARGE SCALE GENOMIC DNA]</scope>
    <source>
        <strain evidence="3">S2_003_000_R2_4</strain>
    </source>
</reference>
<dbReference type="Pfam" id="PF01764">
    <property type="entry name" value="Lipase_3"/>
    <property type="match status" value="1"/>
</dbReference>
<dbReference type="PANTHER" id="PTHR45856:SF24">
    <property type="entry name" value="FUNGAL LIPASE-LIKE DOMAIN-CONTAINING PROTEIN"/>
    <property type="match status" value="1"/>
</dbReference>
<organism evidence="3 4">
    <name type="scientific">Caulobacter segnis</name>
    <dbReference type="NCBI Taxonomy" id="88688"/>
    <lineage>
        <taxon>Bacteria</taxon>
        <taxon>Pseudomonadati</taxon>
        <taxon>Pseudomonadota</taxon>
        <taxon>Alphaproteobacteria</taxon>
        <taxon>Caulobacterales</taxon>
        <taxon>Caulobacteraceae</taxon>
        <taxon>Caulobacter</taxon>
    </lineage>
</organism>
<protein>
    <recommendedName>
        <fullName evidence="2">Fungal lipase-type domain-containing protein</fullName>
    </recommendedName>
</protein>
<dbReference type="AlphaFoldDB" id="A0A2W5V241"/>
<dbReference type="InterPro" id="IPR029058">
    <property type="entry name" value="AB_hydrolase_fold"/>
</dbReference>
<evidence type="ECO:0000313" key="3">
    <source>
        <dbReference type="EMBL" id="PZR33940.1"/>
    </source>
</evidence>
<proteinExistence type="predicted"/>
<feature type="region of interest" description="Disordered" evidence="1">
    <location>
        <begin position="1"/>
        <end position="26"/>
    </location>
</feature>
<dbReference type="GO" id="GO:0006629">
    <property type="term" value="P:lipid metabolic process"/>
    <property type="evidence" value="ECO:0007669"/>
    <property type="project" value="InterPro"/>
</dbReference>
<gene>
    <name evidence="3" type="ORF">DI526_11935</name>
</gene>